<protein>
    <submittedName>
        <fullName evidence="1">Putative secreted protein</fullName>
    </submittedName>
</protein>
<name>A0A147BS67_IXORI</name>
<sequence>MSVVSSATVSMLAVSSSSPQRTELCDESGSAPGPLLVQLSTGSDMAACPTRRRGRPRTVVGCVVRVFEVGVDHERNELWPDHRRCTNGM</sequence>
<dbReference type="AlphaFoldDB" id="A0A147BS67"/>
<dbReference type="EMBL" id="GEGO01001788">
    <property type="protein sequence ID" value="JAR93616.1"/>
    <property type="molecule type" value="Transcribed_RNA"/>
</dbReference>
<reference evidence="1" key="1">
    <citation type="journal article" date="2018" name="PLoS Negl. Trop. Dis.">
        <title>Sialome diversity of ticks revealed by RNAseq of single tick salivary glands.</title>
        <authorList>
            <person name="Perner J."/>
            <person name="Kropackova S."/>
            <person name="Kopacek P."/>
            <person name="Ribeiro J.M."/>
        </authorList>
    </citation>
    <scope>NUCLEOTIDE SEQUENCE</scope>
    <source>
        <strain evidence="1">Siblings of single egg batch collected in Ceske Budejovice</strain>
        <tissue evidence="1">Salivary glands</tissue>
    </source>
</reference>
<accession>A0A147BS67</accession>
<proteinExistence type="predicted"/>
<evidence type="ECO:0000313" key="1">
    <source>
        <dbReference type="EMBL" id="JAR93616.1"/>
    </source>
</evidence>
<organism evidence="1">
    <name type="scientific">Ixodes ricinus</name>
    <name type="common">Common tick</name>
    <name type="synonym">Acarus ricinus</name>
    <dbReference type="NCBI Taxonomy" id="34613"/>
    <lineage>
        <taxon>Eukaryota</taxon>
        <taxon>Metazoa</taxon>
        <taxon>Ecdysozoa</taxon>
        <taxon>Arthropoda</taxon>
        <taxon>Chelicerata</taxon>
        <taxon>Arachnida</taxon>
        <taxon>Acari</taxon>
        <taxon>Parasitiformes</taxon>
        <taxon>Ixodida</taxon>
        <taxon>Ixodoidea</taxon>
        <taxon>Ixodidae</taxon>
        <taxon>Ixodinae</taxon>
        <taxon>Ixodes</taxon>
    </lineage>
</organism>